<comment type="catalytic activity">
    <reaction evidence="1 5 6">
        <text>[protein]-peptidylproline (omega=180) = [protein]-peptidylproline (omega=0)</text>
        <dbReference type="Rhea" id="RHEA:16237"/>
        <dbReference type="Rhea" id="RHEA-COMP:10747"/>
        <dbReference type="Rhea" id="RHEA-COMP:10748"/>
        <dbReference type="ChEBI" id="CHEBI:83833"/>
        <dbReference type="ChEBI" id="CHEBI:83834"/>
        <dbReference type="EC" id="5.2.1.8"/>
    </reaction>
</comment>
<dbReference type="EMBL" id="CP089984">
    <property type="protein sequence ID" value="WXB13046.1"/>
    <property type="molecule type" value="Genomic_DNA"/>
</dbReference>
<dbReference type="PANTHER" id="PTHR43811">
    <property type="entry name" value="FKBP-TYPE PEPTIDYL-PROLYL CIS-TRANS ISOMERASE FKPA"/>
    <property type="match status" value="1"/>
</dbReference>
<dbReference type="Proteomes" id="UP001370348">
    <property type="component" value="Chromosome"/>
</dbReference>
<dbReference type="PANTHER" id="PTHR43811:SF19">
    <property type="entry name" value="39 KDA FK506-BINDING NUCLEAR PROTEIN"/>
    <property type="match status" value="1"/>
</dbReference>
<sequence length="109" mass="11406">MADQLGIEDVKIGDGAEATDGANVTVHYVGTLTDGKKFDSSRDRGQGFSFKLGGGQVIKGWDQGVKGMKIGGVRKLTIPPELGYGSRGFPGAIPPNATLLFEVELLGVK</sequence>
<evidence type="ECO:0000256" key="2">
    <source>
        <dbReference type="ARBA" id="ARBA00006577"/>
    </source>
</evidence>
<evidence type="ECO:0000259" key="7">
    <source>
        <dbReference type="PROSITE" id="PS50059"/>
    </source>
</evidence>
<dbReference type="Pfam" id="PF00254">
    <property type="entry name" value="FKBP_C"/>
    <property type="match status" value="1"/>
</dbReference>
<dbReference type="EC" id="5.2.1.8" evidence="6"/>
<evidence type="ECO:0000256" key="4">
    <source>
        <dbReference type="ARBA" id="ARBA00023235"/>
    </source>
</evidence>
<evidence type="ECO:0000313" key="8">
    <source>
        <dbReference type="EMBL" id="WXB13046.1"/>
    </source>
</evidence>
<reference evidence="8 9" key="1">
    <citation type="submission" date="2021-12" db="EMBL/GenBank/DDBJ databases">
        <title>Discovery of the Pendulisporaceae a myxobacterial family with distinct sporulation behavior and unique specialized metabolism.</title>
        <authorList>
            <person name="Garcia R."/>
            <person name="Popoff A."/>
            <person name="Bader C.D."/>
            <person name="Loehr J."/>
            <person name="Walesch S."/>
            <person name="Walt C."/>
            <person name="Boldt J."/>
            <person name="Bunk B."/>
            <person name="Haeckl F.J.F.P.J."/>
            <person name="Gunesch A.P."/>
            <person name="Birkelbach J."/>
            <person name="Nuebel U."/>
            <person name="Pietschmann T."/>
            <person name="Bach T."/>
            <person name="Mueller R."/>
        </authorList>
    </citation>
    <scope>NUCLEOTIDE SEQUENCE [LARGE SCALE GENOMIC DNA]</scope>
    <source>
        <strain evidence="8 9">MSr11954</strain>
    </source>
</reference>
<protein>
    <recommendedName>
        <fullName evidence="6">Peptidyl-prolyl cis-trans isomerase</fullName>
        <ecNumber evidence="6">5.2.1.8</ecNumber>
    </recommendedName>
</protein>
<evidence type="ECO:0000256" key="3">
    <source>
        <dbReference type="ARBA" id="ARBA00023110"/>
    </source>
</evidence>
<organism evidence="8 9">
    <name type="scientific">Pendulispora albinea</name>
    <dbReference type="NCBI Taxonomy" id="2741071"/>
    <lineage>
        <taxon>Bacteria</taxon>
        <taxon>Pseudomonadati</taxon>
        <taxon>Myxococcota</taxon>
        <taxon>Myxococcia</taxon>
        <taxon>Myxococcales</taxon>
        <taxon>Sorangiineae</taxon>
        <taxon>Pendulisporaceae</taxon>
        <taxon>Pendulispora</taxon>
    </lineage>
</organism>
<keyword evidence="9" id="KW-1185">Reference proteome</keyword>
<dbReference type="RefSeq" id="WP_394822665.1">
    <property type="nucleotide sequence ID" value="NZ_CP089984.1"/>
</dbReference>
<dbReference type="PROSITE" id="PS50059">
    <property type="entry name" value="FKBP_PPIASE"/>
    <property type="match status" value="1"/>
</dbReference>
<evidence type="ECO:0000256" key="6">
    <source>
        <dbReference type="RuleBase" id="RU003915"/>
    </source>
</evidence>
<keyword evidence="4 5" id="KW-0413">Isomerase</keyword>
<evidence type="ECO:0000256" key="5">
    <source>
        <dbReference type="PROSITE-ProRule" id="PRU00277"/>
    </source>
</evidence>
<dbReference type="InterPro" id="IPR001179">
    <property type="entry name" value="PPIase_FKBP_dom"/>
</dbReference>
<evidence type="ECO:0000313" key="9">
    <source>
        <dbReference type="Proteomes" id="UP001370348"/>
    </source>
</evidence>
<evidence type="ECO:0000256" key="1">
    <source>
        <dbReference type="ARBA" id="ARBA00000971"/>
    </source>
</evidence>
<proteinExistence type="inferred from homology"/>
<dbReference type="Gene3D" id="3.10.50.40">
    <property type="match status" value="1"/>
</dbReference>
<feature type="domain" description="PPIase FKBP-type" evidence="7">
    <location>
        <begin position="21"/>
        <end position="109"/>
    </location>
</feature>
<accession>A0ABZ2LVA2</accession>
<keyword evidence="3 5" id="KW-0697">Rotamase</keyword>
<dbReference type="GO" id="GO:0016853">
    <property type="term" value="F:isomerase activity"/>
    <property type="evidence" value="ECO:0007669"/>
    <property type="project" value="UniProtKB-KW"/>
</dbReference>
<dbReference type="SUPFAM" id="SSF54534">
    <property type="entry name" value="FKBP-like"/>
    <property type="match status" value="1"/>
</dbReference>
<name>A0ABZ2LVA2_9BACT</name>
<dbReference type="InterPro" id="IPR046357">
    <property type="entry name" value="PPIase_dom_sf"/>
</dbReference>
<comment type="similarity">
    <text evidence="2 6">Belongs to the FKBP-type PPIase family.</text>
</comment>
<gene>
    <name evidence="8" type="ORF">LZC94_34990</name>
</gene>